<reference evidence="1" key="1">
    <citation type="submission" date="2023-10" db="EMBL/GenBank/DDBJ databases">
        <title>Genome assembly of Pristionchus species.</title>
        <authorList>
            <person name="Yoshida K."/>
            <person name="Sommer R.J."/>
        </authorList>
    </citation>
    <scope>NUCLEOTIDE SEQUENCE</scope>
    <source>
        <strain evidence="1">RS5133</strain>
    </source>
</reference>
<sequence>IIDKHGWTSHSRITRTQYKGYIRTVAIRLIFYCRFNETTEEVTKFIGEGFEKLRYNAVEQYPHCGMLWAHVATCRNKIIQELFMCDIKKIAKGKWKEPMEIPESDRFPAIGNICEQAQAAMGGGLFWWGKNPAGSEMNSKKGLWLTPSIINGILRSSHLDMGVMMKALFSFENIDKLRDTVTMDQWYPFMDRAMRIMICYG</sequence>
<proteinExistence type="predicted"/>
<gene>
    <name evidence="1" type="ORF">PFISCL1PPCAC_7863</name>
</gene>
<name>A0AAV5VCV5_9BILA</name>
<dbReference type="AlphaFoldDB" id="A0AAV5VCV5"/>
<accession>A0AAV5VCV5</accession>
<evidence type="ECO:0000313" key="1">
    <source>
        <dbReference type="EMBL" id="GMT16566.1"/>
    </source>
</evidence>
<comment type="caution">
    <text evidence="1">The sequence shown here is derived from an EMBL/GenBank/DDBJ whole genome shotgun (WGS) entry which is preliminary data.</text>
</comment>
<evidence type="ECO:0000313" key="2">
    <source>
        <dbReference type="Proteomes" id="UP001432322"/>
    </source>
</evidence>
<dbReference type="EMBL" id="BTSY01000002">
    <property type="protein sequence ID" value="GMT16566.1"/>
    <property type="molecule type" value="Genomic_DNA"/>
</dbReference>
<evidence type="ECO:0008006" key="3">
    <source>
        <dbReference type="Google" id="ProtNLM"/>
    </source>
</evidence>
<feature type="non-terminal residue" evidence="1">
    <location>
        <position position="201"/>
    </location>
</feature>
<dbReference type="Proteomes" id="UP001432322">
    <property type="component" value="Unassembled WGS sequence"/>
</dbReference>
<keyword evidence="2" id="KW-1185">Reference proteome</keyword>
<feature type="non-terminal residue" evidence="1">
    <location>
        <position position="1"/>
    </location>
</feature>
<protein>
    <recommendedName>
        <fullName evidence="3">Cytochrome P450</fullName>
    </recommendedName>
</protein>
<organism evidence="1 2">
    <name type="scientific">Pristionchus fissidentatus</name>
    <dbReference type="NCBI Taxonomy" id="1538716"/>
    <lineage>
        <taxon>Eukaryota</taxon>
        <taxon>Metazoa</taxon>
        <taxon>Ecdysozoa</taxon>
        <taxon>Nematoda</taxon>
        <taxon>Chromadorea</taxon>
        <taxon>Rhabditida</taxon>
        <taxon>Rhabditina</taxon>
        <taxon>Diplogasteromorpha</taxon>
        <taxon>Diplogasteroidea</taxon>
        <taxon>Neodiplogasteridae</taxon>
        <taxon>Pristionchus</taxon>
    </lineage>
</organism>